<keyword evidence="2" id="KW-0285">Flavoprotein</keyword>
<dbReference type="EMBL" id="BSOT01000005">
    <property type="protein sequence ID" value="GLR69889.1"/>
    <property type="molecule type" value="Genomic_DNA"/>
</dbReference>
<evidence type="ECO:0000256" key="1">
    <source>
        <dbReference type="PIRSR" id="PIRSR011396-1"/>
    </source>
</evidence>
<keyword evidence="2" id="KW-0547">Nucleotide-binding</keyword>
<dbReference type="Gene3D" id="3.50.50.60">
    <property type="entry name" value="FAD/NAD(P)-binding domain"/>
    <property type="match status" value="1"/>
</dbReference>
<dbReference type="SUPFAM" id="SSF51905">
    <property type="entry name" value="FAD/NAD(P)-binding domain"/>
    <property type="match status" value="1"/>
</dbReference>
<accession>A0AA37WJ53</accession>
<feature type="binding site" evidence="2">
    <location>
        <position position="193"/>
    </location>
    <ligand>
        <name>FAD</name>
        <dbReference type="ChEBI" id="CHEBI:57692"/>
    </ligand>
</feature>
<evidence type="ECO:0000313" key="3">
    <source>
        <dbReference type="EMBL" id="GLR69889.1"/>
    </source>
</evidence>
<dbReference type="GO" id="GO:0000166">
    <property type="term" value="F:nucleotide binding"/>
    <property type="evidence" value="ECO:0007669"/>
    <property type="project" value="UniProtKB-KW"/>
</dbReference>
<dbReference type="GO" id="GO:0004497">
    <property type="term" value="F:monooxygenase activity"/>
    <property type="evidence" value="ECO:0007669"/>
    <property type="project" value="InterPro"/>
</dbReference>
<dbReference type="PANTHER" id="PTHR43747:SF4">
    <property type="entry name" value="FLAVIN-DEPENDENT TRYPTOPHAN HALOGENASE"/>
    <property type="match status" value="1"/>
</dbReference>
<keyword evidence="2" id="KW-0274">FAD</keyword>
<feature type="binding site" evidence="2">
    <location>
        <position position="79"/>
    </location>
    <ligand>
        <name>7-chloro-L-tryptophan</name>
        <dbReference type="ChEBI" id="CHEBI:58713"/>
    </ligand>
</feature>
<dbReference type="PANTHER" id="PTHR43747">
    <property type="entry name" value="FAD-BINDING PROTEIN"/>
    <property type="match status" value="1"/>
</dbReference>
<feature type="binding site" evidence="2">
    <location>
        <position position="354"/>
    </location>
    <ligand>
        <name>FAD</name>
        <dbReference type="ChEBI" id="CHEBI:57692"/>
    </ligand>
</feature>
<feature type="binding site" evidence="2">
    <location>
        <position position="341"/>
    </location>
    <ligand>
        <name>FAD</name>
        <dbReference type="ChEBI" id="CHEBI:57692"/>
    </ligand>
</feature>
<keyword evidence="4" id="KW-1185">Reference proteome</keyword>
<dbReference type="PIRSF" id="PIRSF011396">
    <property type="entry name" value="Trp_halogenase"/>
    <property type="match status" value="1"/>
</dbReference>
<proteinExistence type="predicted"/>
<dbReference type="InterPro" id="IPR050816">
    <property type="entry name" value="Flavin-dep_Halogenase_NPB"/>
</dbReference>
<dbReference type="AlphaFoldDB" id="A0AA37WJ53"/>
<evidence type="ECO:0000256" key="2">
    <source>
        <dbReference type="PIRSR" id="PIRSR011396-2"/>
    </source>
</evidence>
<evidence type="ECO:0000313" key="4">
    <source>
        <dbReference type="Proteomes" id="UP001156601"/>
    </source>
</evidence>
<dbReference type="Pfam" id="PF04820">
    <property type="entry name" value="Trp_halogenase"/>
    <property type="match status" value="1"/>
</dbReference>
<comment type="caution">
    <text evidence="3">The sequence shown here is derived from an EMBL/GenBank/DDBJ whole genome shotgun (WGS) entry which is preliminary data.</text>
</comment>
<dbReference type="InterPro" id="IPR036188">
    <property type="entry name" value="FAD/NAD-bd_sf"/>
</dbReference>
<dbReference type="RefSeq" id="WP_284216196.1">
    <property type="nucleotide sequence ID" value="NZ_BSOT01000005.1"/>
</dbReference>
<organism evidence="3 4">
    <name type="scientific">Agaribacter marinus</name>
    <dbReference type="NCBI Taxonomy" id="1431249"/>
    <lineage>
        <taxon>Bacteria</taxon>
        <taxon>Pseudomonadati</taxon>
        <taxon>Pseudomonadota</taxon>
        <taxon>Gammaproteobacteria</taxon>
        <taxon>Alteromonadales</taxon>
        <taxon>Alteromonadaceae</taxon>
        <taxon>Agaribacter</taxon>
    </lineage>
</organism>
<dbReference type="InterPro" id="IPR006905">
    <property type="entry name" value="Flavin_halogenase"/>
</dbReference>
<feature type="binding site" evidence="2">
    <location>
        <position position="350"/>
    </location>
    <ligand>
        <name>FAD</name>
        <dbReference type="ChEBI" id="CHEBI:57692"/>
    </ligand>
</feature>
<gene>
    <name evidence="3" type="ORF">GCM10007852_07970</name>
</gene>
<dbReference type="InterPro" id="IPR033856">
    <property type="entry name" value="Trp_halogen"/>
</dbReference>
<protein>
    <submittedName>
        <fullName evidence="3">Tryptophan halogenase</fullName>
    </submittedName>
</protein>
<feature type="active site" evidence="1">
    <location>
        <position position="79"/>
    </location>
</feature>
<name>A0AA37WJ53_9ALTE</name>
<dbReference type="Proteomes" id="UP001156601">
    <property type="component" value="Unassembled WGS sequence"/>
</dbReference>
<reference evidence="3" key="1">
    <citation type="journal article" date="2014" name="Int. J. Syst. Evol. Microbiol.">
        <title>Complete genome sequence of Corynebacterium casei LMG S-19264T (=DSM 44701T), isolated from a smear-ripened cheese.</title>
        <authorList>
            <consortium name="US DOE Joint Genome Institute (JGI-PGF)"/>
            <person name="Walter F."/>
            <person name="Albersmeier A."/>
            <person name="Kalinowski J."/>
            <person name="Ruckert C."/>
        </authorList>
    </citation>
    <scope>NUCLEOTIDE SEQUENCE</scope>
    <source>
        <strain evidence="3">NBRC 110023</strain>
    </source>
</reference>
<reference evidence="3" key="2">
    <citation type="submission" date="2023-01" db="EMBL/GenBank/DDBJ databases">
        <title>Draft genome sequence of Agaribacter marinus strain NBRC 110023.</title>
        <authorList>
            <person name="Sun Q."/>
            <person name="Mori K."/>
        </authorList>
    </citation>
    <scope>NUCLEOTIDE SEQUENCE</scope>
    <source>
        <strain evidence="3">NBRC 110023</strain>
    </source>
</reference>
<sequence>MSTRKKHIVILGGGTSGWVTASILSKNLKDAPYKVTIIESDKIAPVGVGEASIPPIYSLIEYLEIDDSDLLSKVDGSLKYGIHFENWSKPGESYMHAFGELGTPYKDIPFLDFWFASANRTGIDALTPFFPTAVAAYNNKFSPPAPRPKGSPPKAFYPLCNLSYALHFDATLMANYLKEYAVANGVKHINATVTEVTLAKKGHISSLTLDNDETIKGSLFVDCSGERGRLIKKELKQEIEDWSDYLPCDRAVAVQTKSDENPLPSYTKAIAMNAGWRWQIPLQSRTGNGYVYCSKYLSDEEAKAELLAAVDGTPISEPRLIPFKTGCLARPWVKNCVAIGLSSGFMEPMESTSIHLIYTFALQLRKNLDDGNWNDSDAFNKLFSYKTERIRDFLVMHYHINKKDNLPFWRDCQTMTLPSELVNKLAEFKQTGRIKLDPSDLFSFESWVQILVGQKYLDDYKAFENPQIPQDLATQFFKNVFVAIQSEVKKLPDHRAFLNNVNKKMNV</sequence>